<sequence length="360" mass="40445">MPNSISPYSRSSSLESILVDESGLKKADTNSPYDDLSFSTNSYSIDDTQTKIDQENQITKLSNSTHSVGEKPVGTTGQLEENTMNSKETTEETTGVIEFEGHKVIIETNDVLKSWKLKLQMIACFLSLMIAGMMDQSLGSNIEKLVDYYNSSRTKVSNILICQVVGYLVGSAANEPLHKLIGMHWLSVLEVFCVMLDCIVLFCKAPLAVLCVFAVVQGFGEGSIDCTLTLFVGKLKYPNQLLGIMHGFYGLGCLVSPLMVVAFTNKGWSWNVFYGVLFLIAAFTMLLCLVVFFRETKWKYRYIEKIKNDQNENDPTLKKVILNKWVLFIAGTLFLYLGSELCVGIWFWKIHYGVCHWKVV</sequence>
<organism evidence="1 2">
    <name type="scientific">Ambrosiozyma monospora</name>
    <name type="common">Yeast</name>
    <name type="synonym">Endomycopsis monosporus</name>
    <dbReference type="NCBI Taxonomy" id="43982"/>
    <lineage>
        <taxon>Eukaryota</taxon>
        <taxon>Fungi</taxon>
        <taxon>Dikarya</taxon>
        <taxon>Ascomycota</taxon>
        <taxon>Saccharomycotina</taxon>
        <taxon>Pichiomycetes</taxon>
        <taxon>Pichiales</taxon>
        <taxon>Pichiaceae</taxon>
        <taxon>Ambrosiozyma</taxon>
    </lineage>
</organism>
<reference evidence="1" key="1">
    <citation type="submission" date="2023-04" db="EMBL/GenBank/DDBJ databases">
        <title>Ambrosiozyma monospora NBRC 10751.</title>
        <authorList>
            <person name="Ichikawa N."/>
            <person name="Sato H."/>
            <person name="Tonouchi N."/>
        </authorList>
    </citation>
    <scope>NUCLEOTIDE SEQUENCE</scope>
    <source>
        <strain evidence="1">NBRC 10751</strain>
    </source>
</reference>
<evidence type="ECO:0000313" key="2">
    <source>
        <dbReference type="Proteomes" id="UP001165064"/>
    </source>
</evidence>
<evidence type="ECO:0000313" key="1">
    <source>
        <dbReference type="EMBL" id="GME83199.1"/>
    </source>
</evidence>
<dbReference type="EMBL" id="BSXS01004571">
    <property type="protein sequence ID" value="GME83199.1"/>
    <property type="molecule type" value="Genomic_DNA"/>
</dbReference>
<protein>
    <submittedName>
        <fullName evidence="1">Unnamed protein product</fullName>
    </submittedName>
</protein>
<accession>A0ACB5T7P6</accession>
<gene>
    <name evidence="1" type="ORF">Amon02_000602000</name>
</gene>
<keyword evidence="2" id="KW-1185">Reference proteome</keyword>
<comment type="caution">
    <text evidence="1">The sequence shown here is derived from an EMBL/GenBank/DDBJ whole genome shotgun (WGS) entry which is preliminary data.</text>
</comment>
<name>A0ACB5T7P6_AMBMO</name>
<dbReference type="Proteomes" id="UP001165064">
    <property type="component" value="Unassembled WGS sequence"/>
</dbReference>
<proteinExistence type="predicted"/>